<dbReference type="InterPro" id="IPR016718">
    <property type="entry name" value="rRNA_m1G-MeTrfase_A_prd"/>
</dbReference>
<dbReference type="AlphaFoldDB" id="A0A916NR21"/>
<name>A0A916NR21_9BACL</name>
<evidence type="ECO:0000313" key="3">
    <source>
        <dbReference type="Proteomes" id="UP000693672"/>
    </source>
</evidence>
<accession>A0A916NR21</accession>
<keyword evidence="2" id="KW-0489">Methyltransferase</keyword>
<keyword evidence="2" id="KW-0808">Transferase</keyword>
<dbReference type="Pfam" id="PF08241">
    <property type="entry name" value="Methyltransf_11"/>
    <property type="match status" value="1"/>
</dbReference>
<proteinExistence type="predicted"/>
<protein>
    <submittedName>
        <fullName evidence="2">23S rRNA (Guanine(745)-N(1))-methyltransferase</fullName>
        <ecNumber evidence="2">2.1.1.187</ecNumber>
    </submittedName>
</protein>
<dbReference type="EC" id="2.1.1.187" evidence="2"/>
<dbReference type="EMBL" id="CAJVAS010000016">
    <property type="protein sequence ID" value="CAG7635181.1"/>
    <property type="molecule type" value="Genomic_DNA"/>
</dbReference>
<sequence length="266" mass="30074">MHVFERKSLVCAERHSFDLSRYGYVNFVSRPVKAKYDKELFASRKMLSDHGFFKPLDTFISEWILRALPPGRSPVQMFDAGCGEGSRLSSITKLVCDQTTRRVTAVGLDIAKEAVAMAARHDPQSVWCVGDLARCPLASEQFQFIVNLLSPSNYSEFRRMLVEDGTMIKVVPGARYLQELRALVYGADRRPAISSDTQALFERHFDPLHKERLQYAVRVERPLLAHLVRMTPLAWGATDEALQQVLSLDLIDMTVDLTVLIGRKGT</sequence>
<comment type="caution">
    <text evidence="2">The sequence shown here is derived from an EMBL/GenBank/DDBJ whole genome shotgun (WGS) entry which is preliminary data.</text>
</comment>
<keyword evidence="3" id="KW-1185">Reference proteome</keyword>
<gene>
    <name evidence="2" type="primary">rlmA</name>
    <name evidence="2" type="ORF">PAESOLCIP111_03634</name>
</gene>
<evidence type="ECO:0000259" key="1">
    <source>
        <dbReference type="Pfam" id="PF08241"/>
    </source>
</evidence>
<dbReference type="PIRSF" id="PIRSF018249">
    <property type="entry name" value="MyrA_prd"/>
    <property type="match status" value="1"/>
</dbReference>
<evidence type="ECO:0000313" key="2">
    <source>
        <dbReference type="EMBL" id="CAG7635181.1"/>
    </source>
</evidence>
<dbReference type="Proteomes" id="UP000693672">
    <property type="component" value="Unassembled WGS sequence"/>
</dbReference>
<dbReference type="PANTHER" id="PTHR43460">
    <property type="entry name" value="METHYLTRANSFERASE"/>
    <property type="match status" value="1"/>
</dbReference>
<dbReference type="PANTHER" id="PTHR43460:SF1">
    <property type="entry name" value="METHYLTRANSFERASE TYPE 11 DOMAIN-CONTAINING PROTEIN"/>
    <property type="match status" value="1"/>
</dbReference>
<organism evidence="2 3">
    <name type="scientific">Paenibacillus solanacearum</name>
    <dbReference type="NCBI Taxonomy" id="2048548"/>
    <lineage>
        <taxon>Bacteria</taxon>
        <taxon>Bacillati</taxon>
        <taxon>Bacillota</taxon>
        <taxon>Bacilli</taxon>
        <taxon>Bacillales</taxon>
        <taxon>Paenibacillaceae</taxon>
        <taxon>Paenibacillus</taxon>
    </lineage>
</organism>
<feature type="domain" description="Methyltransferase type 11" evidence="1">
    <location>
        <begin position="79"/>
        <end position="151"/>
    </location>
</feature>
<dbReference type="GO" id="GO:0052911">
    <property type="term" value="F:23S rRNA (guanine(745)-N(1))-methyltransferase activity"/>
    <property type="evidence" value="ECO:0007669"/>
    <property type="project" value="UniProtKB-EC"/>
</dbReference>
<dbReference type="InterPro" id="IPR013216">
    <property type="entry name" value="Methyltransf_11"/>
</dbReference>
<dbReference type="InterPro" id="IPR052939">
    <property type="entry name" value="23S_rRNA_MeTrnsfrase_RlmA"/>
</dbReference>
<reference evidence="2" key="1">
    <citation type="submission" date="2021-06" db="EMBL/GenBank/DDBJ databases">
        <authorList>
            <person name="Criscuolo A."/>
        </authorList>
    </citation>
    <scope>NUCLEOTIDE SEQUENCE</scope>
    <source>
        <strain evidence="2">CIP111600</strain>
    </source>
</reference>